<dbReference type="CDD" id="cd02440">
    <property type="entry name" value="AdoMet_MTases"/>
    <property type="match status" value="1"/>
</dbReference>
<dbReference type="InterPro" id="IPR029063">
    <property type="entry name" value="SAM-dependent_MTases_sf"/>
</dbReference>
<protein>
    <submittedName>
        <fullName evidence="2">tRNA (Adenine37-N(6))-methyltransferase TrmN6</fullName>
        <ecNumber evidence="2">2.1.1.223</ecNumber>
    </submittedName>
</protein>
<dbReference type="SUPFAM" id="SSF53335">
    <property type="entry name" value="S-adenosyl-L-methionine-dependent methyltransferases"/>
    <property type="match status" value="1"/>
</dbReference>
<dbReference type="AlphaFoldDB" id="A0A1W1EIF0"/>
<gene>
    <name evidence="2" type="ORF">MNB_SV-15-693</name>
</gene>
<keyword evidence="2" id="KW-0489">Methyltransferase</keyword>
<dbReference type="EMBL" id="FRYL01000015">
    <property type="protein sequence ID" value="SHO80645.1"/>
    <property type="molecule type" value="Genomic_DNA"/>
</dbReference>
<evidence type="ECO:0000313" key="2">
    <source>
        <dbReference type="EMBL" id="SHO80645.1"/>
    </source>
</evidence>
<reference evidence="2" key="1">
    <citation type="submission" date="2016-10" db="EMBL/GenBank/DDBJ databases">
        <authorList>
            <person name="de Groot N.N."/>
        </authorList>
    </citation>
    <scope>NUCLEOTIDE SEQUENCE</scope>
</reference>
<dbReference type="Gene3D" id="3.40.50.150">
    <property type="entry name" value="Vaccinia Virus protein VP39"/>
    <property type="match status" value="1"/>
</dbReference>
<dbReference type="GO" id="GO:0003676">
    <property type="term" value="F:nucleic acid binding"/>
    <property type="evidence" value="ECO:0007669"/>
    <property type="project" value="InterPro"/>
</dbReference>
<dbReference type="GO" id="GO:0008757">
    <property type="term" value="F:S-adenosylmethionine-dependent methyltransferase activity"/>
    <property type="evidence" value="ECO:0007669"/>
    <property type="project" value="UniProtKB-ARBA"/>
</dbReference>
<dbReference type="PROSITE" id="PS00092">
    <property type="entry name" value="N6_MTASE"/>
    <property type="match status" value="1"/>
</dbReference>
<proteinExistence type="predicted"/>
<keyword evidence="2" id="KW-0808">Transferase</keyword>
<evidence type="ECO:0000259" key="1">
    <source>
        <dbReference type="Pfam" id="PF05175"/>
    </source>
</evidence>
<name>A0A1W1EIF0_9ZZZZ</name>
<dbReference type="PANTHER" id="PTHR47739:SF1">
    <property type="entry name" value="TRNA1(VAL) (ADENINE(37)-N6)-METHYLTRANSFERASE"/>
    <property type="match status" value="1"/>
</dbReference>
<feature type="domain" description="Methyltransferase small" evidence="1">
    <location>
        <begin position="25"/>
        <end position="112"/>
    </location>
</feature>
<dbReference type="InterPro" id="IPR002052">
    <property type="entry name" value="DNA_methylase_N6_adenine_CS"/>
</dbReference>
<dbReference type="InterPro" id="IPR007848">
    <property type="entry name" value="Small_mtfrase_dom"/>
</dbReference>
<accession>A0A1W1EIF0</accession>
<dbReference type="Pfam" id="PF05175">
    <property type="entry name" value="MTS"/>
    <property type="match status" value="1"/>
</dbReference>
<dbReference type="InterPro" id="IPR050210">
    <property type="entry name" value="tRNA_Adenine-N(6)_MTase"/>
</dbReference>
<dbReference type="GO" id="GO:0032259">
    <property type="term" value="P:methylation"/>
    <property type="evidence" value="ECO:0007669"/>
    <property type="project" value="UniProtKB-KW"/>
</dbReference>
<dbReference type="EC" id="2.1.1.223" evidence="2"/>
<dbReference type="PANTHER" id="PTHR47739">
    <property type="entry name" value="TRNA1(VAL) (ADENINE(37)-N6)-METHYLTRANSFERASE"/>
    <property type="match status" value="1"/>
</dbReference>
<organism evidence="2">
    <name type="scientific">hydrothermal vent metagenome</name>
    <dbReference type="NCBI Taxonomy" id="652676"/>
    <lineage>
        <taxon>unclassified sequences</taxon>
        <taxon>metagenomes</taxon>
        <taxon>ecological metagenomes</taxon>
    </lineage>
</organism>
<sequence>MLFYQPINGYCYNSDSIFLYQFISSFNIKGNLLDIGCGVGVISGLLKRDFNVEVTLIDKQLFMLKYAKKNFEIASQDVTAHLGDFIDYKFDNSFDFVISNPPFYSSSVTQSNNENINIARYSHHLPIEEFINGVKRILKPRGWFIFCYDAKQIDLLLYHLKRAKINPEVIEFVYSKIDRDSKLVMIACRNGSKSQTKINPPFIVFDGDNNYQEKAKRAFEMANTHSIKGEFIE</sequence>